<dbReference type="STRING" id="201973.SAMN04488025_13326"/>
<keyword evidence="2 3" id="KW-0802">TPR repeat</keyword>
<dbReference type="EMBL" id="FOOK01000033">
    <property type="protein sequence ID" value="SFG43076.1"/>
    <property type="molecule type" value="Genomic_DNA"/>
</dbReference>
<dbReference type="PANTHER" id="PTHR45586:SF1">
    <property type="entry name" value="LIPOPOLYSACCHARIDE ASSEMBLY PROTEIN B"/>
    <property type="match status" value="1"/>
</dbReference>
<accession>A0A1I2RZA4</accession>
<dbReference type="SUPFAM" id="SSF48452">
    <property type="entry name" value="TPR-like"/>
    <property type="match status" value="1"/>
</dbReference>
<evidence type="ECO:0000256" key="1">
    <source>
        <dbReference type="ARBA" id="ARBA00022737"/>
    </source>
</evidence>
<evidence type="ECO:0000313" key="5">
    <source>
        <dbReference type="Proteomes" id="UP000198661"/>
    </source>
</evidence>
<feature type="repeat" description="TPR" evidence="3">
    <location>
        <begin position="220"/>
        <end position="253"/>
    </location>
</feature>
<dbReference type="AlphaFoldDB" id="A0A1I2RZA4"/>
<keyword evidence="5" id="KW-1185">Reference proteome</keyword>
<organism evidence="4 5">
    <name type="scientific">Planifilum fulgidum</name>
    <dbReference type="NCBI Taxonomy" id="201973"/>
    <lineage>
        <taxon>Bacteria</taxon>
        <taxon>Bacillati</taxon>
        <taxon>Bacillota</taxon>
        <taxon>Bacilli</taxon>
        <taxon>Bacillales</taxon>
        <taxon>Thermoactinomycetaceae</taxon>
        <taxon>Planifilum</taxon>
    </lineage>
</organism>
<sequence>MLWALFFPDLSKIRDKICRIRYNQMERWSLHGFIEGRGGIEMSGSGMTLQHDLKFYPSDKPLAENDYRREKERILRKVSSDPNPDHYLELAQLEYRRGLYEESKKAVEKALQERPDFPEGELFLSKILEKMDREAEAEQAFLKLMERHPSYSCAYREYARFLLEKKEQTHRAECLLLRGLELNPQDGLAHALLAEIYAQTGRERQAVLHLRIASRRDGDTYLHQSCGKVFFQMGKYSEAAEQFRLALMADPRNKTARSQLKLVLKLQRKGILSLAKIPWLRRSNPAGER</sequence>
<proteinExistence type="predicted"/>
<dbReference type="Gene3D" id="1.25.40.10">
    <property type="entry name" value="Tetratricopeptide repeat domain"/>
    <property type="match status" value="1"/>
</dbReference>
<reference evidence="4 5" key="1">
    <citation type="submission" date="2016-10" db="EMBL/GenBank/DDBJ databases">
        <authorList>
            <person name="de Groot N.N."/>
        </authorList>
    </citation>
    <scope>NUCLEOTIDE SEQUENCE [LARGE SCALE GENOMIC DNA]</scope>
    <source>
        <strain evidence="4 5">DSM 44945</strain>
    </source>
</reference>
<dbReference type="SMART" id="SM00028">
    <property type="entry name" value="TPR"/>
    <property type="match status" value="4"/>
</dbReference>
<dbReference type="InterPro" id="IPR051012">
    <property type="entry name" value="CellSynth/LPSAsmb/PSIAsmb"/>
</dbReference>
<evidence type="ECO:0000256" key="3">
    <source>
        <dbReference type="PROSITE-ProRule" id="PRU00339"/>
    </source>
</evidence>
<keyword evidence="1" id="KW-0677">Repeat</keyword>
<evidence type="ECO:0000313" key="4">
    <source>
        <dbReference type="EMBL" id="SFG43076.1"/>
    </source>
</evidence>
<gene>
    <name evidence="4" type="ORF">SAMN04488025_13326</name>
</gene>
<protein>
    <submittedName>
        <fullName evidence="4">Tetratricopeptide repeat-containing protein</fullName>
    </submittedName>
</protein>
<feature type="repeat" description="TPR" evidence="3">
    <location>
        <begin position="84"/>
        <end position="117"/>
    </location>
</feature>
<dbReference type="InterPro" id="IPR019734">
    <property type="entry name" value="TPR_rpt"/>
</dbReference>
<name>A0A1I2RZA4_9BACL</name>
<evidence type="ECO:0000256" key="2">
    <source>
        <dbReference type="ARBA" id="ARBA00022803"/>
    </source>
</evidence>
<dbReference type="Pfam" id="PF13181">
    <property type="entry name" value="TPR_8"/>
    <property type="match status" value="1"/>
</dbReference>
<dbReference type="InterPro" id="IPR011990">
    <property type="entry name" value="TPR-like_helical_dom_sf"/>
</dbReference>
<dbReference type="PROSITE" id="PS50005">
    <property type="entry name" value="TPR"/>
    <property type="match status" value="2"/>
</dbReference>
<dbReference type="Pfam" id="PF13432">
    <property type="entry name" value="TPR_16"/>
    <property type="match status" value="1"/>
</dbReference>
<dbReference type="Proteomes" id="UP000198661">
    <property type="component" value="Unassembled WGS sequence"/>
</dbReference>
<dbReference type="PANTHER" id="PTHR45586">
    <property type="entry name" value="TPR REPEAT-CONTAINING PROTEIN PA4667"/>
    <property type="match status" value="1"/>
</dbReference>